<evidence type="ECO:0000256" key="4">
    <source>
        <dbReference type="PIRSR" id="PIRSR000390-2"/>
    </source>
</evidence>
<dbReference type="RefSeq" id="WP_070984494.1">
    <property type="nucleotide sequence ID" value="NZ_MKJU01000025.1"/>
</dbReference>
<evidence type="ECO:0000313" key="7">
    <source>
        <dbReference type="Proteomes" id="UP000179786"/>
    </source>
</evidence>
<keyword evidence="1 4" id="KW-0663">Pyridoxal phosphate</keyword>
<evidence type="ECO:0000256" key="5">
    <source>
        <dbReference type="RuleBase" id="RU004508"/>
    </source>
</evidence>
<dbReference type="OrthoDB" id="9804264at2"/>
<accession>A0A1S1MV76</accession>
<feature type="active site" description="Proton acceptor" evidence="3">
    <location>
        <position position="188"/>
    </location>
</feature>
<dbReference type="InterPro" id="IPR000653">
    <property type="entry name" value="DegT/StrS_aminotransferase"/>
</dbReference>
<dbReference type="Gene3D" id="3.40.640.10">
    <property type="entry name" value="Type I PLP-dependent aspartate aminotransferase-like (Major domain)"/>
    <property type="match status" value="1"/>
</dbReference>
<dbReference type="STRING" id="1859457.BET10_09095"/>
<evidence type="ECO:0000313" key="6">
    <source>
        <dbReference type="EMBL" id="OHU91017.1"/>
    </source>
</evidence>
<dbReference type="Gene3D" id="3.90.1150.10">
    <property type="entry name" value="Aspartate Aminotransferase, domain 1"/>
    <property type="match status" value="1"/>
</dbReference>
<dbReference type="InterPro" id="IPR015424">
    <property type="entry name" value="PyrdxlP-dep_Trfase"/>
</dbReference>
<dbReference type="SUPFAM" id="SSF53383">
    <property type="entry name" value="PLP-dependent transferases"/>
    <property type="match status" value="1"/>
</dbReference>
<dbReference type="GO" id="GO:0000271">
    <property type="term" value="P:polysaccharide biosynthetic process"/>
    <property type="evidence" value="ECO:0007669"/>
    <property type="project" value="TreeGrafter"/>
</dbReference>
<feature type="modified residue" description="N6-(pyridoxal phosphate)lysine" evidence="4">
    <location>
        <position position="188"/>
    </location>
</feature>
<dbReference type="PANTHER" id="PTHR30244">
    <property type="entry name" value="TRANSAMINASE"/>
    <property type="match status" value="1"/>
</dbReference>
<dbReference type="GO" id="GO:0030170">
    <property type="term" value="F:pyridoxal phosphate binding"/>
    <property type="evidence" value="ECO:0007669"/>
    <property type="project" value="TreeGrafter"/>
</dbReference>
<dbReference type="InterPro" id="IPR020026">
    <property type="entry name" value="PseC"/>
</dbReference>
<dbReference type="GO" id="GO:0008483">
    <property type="term" value="F:transaminase activity"/>
    <property type="evidence" value="ECO:0007669"/>
    <property type="project" value="TreeGrafter"/>
</dbReference>
<evidence type="ECO:0000256" key="2">
    <source>
        <dbReference type="ARBA" id="ARBA00037999"/>
    </source>
</evidence>
<dbReference type="AlphaFoldDB" id="A0A1S1MV76"/>
<comment type="similarity">
    <text evidence="2 5">Belongs to the DegT/DnrJ/EryC1 family.</text>
</comment>
<dbReference type="CDD" id="cd00616">
    <property type="entry name" value="AHBA_syn"/>
    <property type="match status" value="1"/>
</dbReference>
<reference evidence="6 7" key="1">
    <citation type="submission" date="2016-09" db="EMBL/GenBank/DDBJ databases">
        <title>Pseudoalteromonas amylolytica sp. nov., isolated from the surface seawater.</title>
        <authorList>
            <person name="Wu Y.-H."/>
            <person name="Cheng H."/>
            <person name="Jin X.-B."/>
            <person name="Wang C.-S."/>
            <person name="Xu X.-W."/>
        </authorList>
    </citation>
    <scope>NUCLEOTIDE SEQUENCE [LARGE SCALE GENOMIC DNA]</scope>
    <source>
        <strain evidence="6 7">JW1</strain>
    </source>
</reference>
<dbReference type="InterPro" id="IPR015422">
    <property type="entry name" value="PyrdxlP-dep_Trfase_small"/>
</dbReference>
<sequence>MIPYGKQNISQQDIDAVVDVLKSDWLTQGPKVPLFESAVAQYCKSNYAVATNSATSALHVACMALNVSEGDIVWTSPNSFVASANCAKYCGASVDFVDIELDTGNMCVAALKRKLAEAAQQQCLPSVLIPVHFAGQSCDMKAIAQLAKQYNFKVIEDASHAVGGKYNDKPVGNCEYSDICIFSFHPVKIITSAEGGMAITNDEKLAATMRQLRSHGVTSDESLFTQTSHGPWYYEQQALGYNYRMTDIHAALGYSQLNSLGEFVRQRNVLAQRYDKLLSASKKVIPLEVHNSCYSAYHLYVVKVLDCNPTKHRNVVNKLRALGIYAHVHYIPIYLQPYYQQQGFKPGYCPNAEQYYHSAITLPLFPELSEEQQQDIVDNLLALIND</sequence>
<gene>
    <name evidence="6" type="ORF">BET10_09095</name>
</gene>
<dbReference type="Proteomes" id="UP000179786">
    <property type="component" value="Unassembled WGS sequence"/>
</dbReference>
<organism evidence="6 7">
    <name type="scientific">Pseudoalteromonas amylolytica</name>
    <dbReference type="NCBI Taxonomy" id="1859457"/>
    <lineage>
        <taxon>Bacteria</taxon>
        <taxon>Pseudomonadati</taxon>
        <taxon>Pseudomonadota</taxon>
        <taxon>Gammaproteobacteria</taxon>
        <taxon>Alteromonadales</taxon>
        <taxon>Pseudoalteromonadaceae</taxon>
        <taxon>Pseudoalteromonas</taxon>
    </lineage>
</organism>
<evidence type="ECO:0000256" key="3">
    <source>
        <dbReference type="PIRSR" id="PIRSR000390-1"/>
    </source>
</evidence>
<dbReference type="PANTHER" id="PTHR30244:SF34">
    <property type="entry name" value="DTDP-4-AMINO-4,6-DIDEOXYGALACTOSE TRANSAMINASE"/>
    <property type="match status" value="1"/>
</dbReference>
<keyword evidence="7" id="KW-1185">Reference proteome</keyword>
<protein>
    <submittedName>
        <fullName evidence="6">UDP-4-amino-4, 6-dideoxy-N-acetyl-beta-L-altrosamine transaminase</fullName>
    </submittedName>
</protein>
<dbReference type="EMBL" id="MKJU01000025">
    <property type="protein sequence ID" value="OHU91017.1"/>
    <property type="molecule type" value="Genomic_DNA"/>
</dbReference>
<evidence type="ECO:0000256" key="1">
    <source>
        <dbReference type="ARBA" id="ARBA00022898"/>
    </source>
</evidence>
<dbReference type="InterPro" id="IPR015421">
    <property type="entry name" value="PyrdxlP-dep_Trfase_major"/>
</dbReference>
<proteinExistence type="inferred from homology"/>
<dbReference type="Pfam" id="PF01041">
    <property type="entry name" value="DegT_DnrJ_EryC1"/>
    <property type="match status" value="1"/>
</dbReference>
<dbReference type="NCBIfam" id="TIGR03588">
    <property type="entry name" value="PseC"/>
    <property type="match status" value="1"/>
</dbReference>
<name>A0A1S1MV76_9GAMM</name>
<dbReference type="PIRSF" id="PIRSF000390">
    <property type="entry name" value="PLP_StrS"/>
    <property type="match status" value="1"/>
</dbReference>
<comment type="caution">
    <text evidence="6">The sequence shown here is derived from an EMBL/GenBank/DDBJ whole genome shotgun (WGS) entry which is preliminary data.</text>
</comment>